<dbReference type="Proteomes" id="UP000593577">
    <property type="component" value="Unassembled WGS sequence"/>
</dbReference>
<evidence type="ECO:0000313" key="1">
    <source>
        <dbReference type="EMBL" id="MBA0674756.1"/>
    </source>
</evidence>
<feature type="non-terminal residue" evidence="1">
    <location>
        <position position="33"/>
    </location>
</feature>
<comment type="caution">
    <text evidence="1">The sequence shown here is derived from an EMBL/GenBank/DDBJ whole genome shotgun (WGS) entry which is preliminary data.</text>
</comment>
<reference evidence="1 2" key="1">
    <citation type="journal article" date="2019" name="Genome Biol. Evol.">
        <title>Insights into the evolution of the New World diploid cottons (Gossypium, subgenus Houzingenia) based on genome sequencing.</title>
        <authorList>
            <person name="Grover C.E."/>
            <person name="Arick M.A. 2nd"/>
            <person name="Thrash A."/>
            <person name="Conover J.L."/>
            <person name="Sanders W.S."/>
            <person name="Peterson D.G."/>
            <person name="Frelichowski J.E."/>
            <person name="Scheffler J.A."/>
            <person name="Scheffler B.E."/>
            <person name="Wendel J.F."/>
        </authorList>
    </citation>
    <scope>NUCLEOTIDE SEQUENCE [LARGE SCALE GENOMIC DNA]</scope>
    <source>
        <strain evidence="1">185</strain>
        <tissue evidence="1">Leaf</tissue>
    </source>
</reference>
<accession>A0A7J8WIE0</accession>
<proteinExistence type="predicted"/>
<dbReference type="AlphaFoldDB" id="A0A7J8WIE0"/>
<dbReference type="EMBL" id="JABFAA010000001">
    <property type="protein sequence ID" value="MBA0674756.1"/>
    <property type="molecule type" value="Genomic_DNA"/>
</dbReference>
<protein>
    <submittedName>
        <fullName evidence="1">Uncharacterized protein</fullName>
    </submittedName>
</protein>
<gene>
    <name evidence="1" type="ORF">Goari_016337</name>
</gene>
<sequence length="33" mass="3863">MLVGNNRSFVGIKPTRYLRFPLSILFLPWLLSL</sequence>
<organism evidence="1 2">
    <name type="scientific">Gossypium aridum</name>
    <name type="common">American cotton</name>
    <name type="synonym">Erioxylum aridum</name>
    <dbReference type="NCBI Taxonomy" id="34290"/>
    <lineage>
        <taxon>Eukaryota</taxon>
        <taxon>Viridiplantae</taxon>
        <taxon>Streptophyta</taxon>
        <taxon>Embryophyta</taxon>
        <taxon>Tracheophyta</taxon>
        <taxon>Spermatophyta</taxon>
        <taxon>Magnoliopsida</taxon>
        <taxon>eudicotyledons</taxon>
        <taxon>Gunneridae</taxon>
        <taxon>Pentapetalae</taxon>
        <taxon>rosids</taxon>
        <taxon>malvids</taxon>
        <taxon>Malvales</taxon>
        <taxon>Malvaceae</taxon>
        <taxon>Malvoideae</taxon>
        <taxon>Gossypium</taxon>
    </lineage>
</organism>
<evidence type="ECO:0000313" key="2">
    <source>
        <dbReference type="Proteomes" id="UP000593577"/>
    </source>
</evidence>
<name>A0A7J8WIE0_GOSAI</name>
<keyword evidence="2" id="KW-1185">Reference proteome</keyword>